<dbReference type="GO" id="GO:0030288">
    <property type="term" value="C:outer membrane-bounded periplasmic space"/>
    <property type="evidence" value="ECO:0007669"/>
    <property type="project" value="InterPro"/>
</dbReference>
<dbReference type="PROSITE" id="PS51257">
    <property type="entry name" value="PROKAR_LIPOPROTEIN"/>
    <property type="match status" value="1"/>
</dbReference>
<dbReference type="InterPro" id="IPR016147">
    <property type="entry name" value="Pili_assmbl_chaperone_N"/>
</dbReference>
<protein>
    <submittedName>
        <fullName evidence="9">Molecular chaperone</fullName>
    </submittedName>
</protein>
<feature type="domain" description="Pili assembly chaperone C-terminal" evidence="8">
    <location>
        <begin position="165"/>
        <end position="228"/>
    </location>
</feature>
<evidence type="ECO:0000259" key="8">
    <source>
        <dbReference type="Pfam" id="PF02753"/>
    </source>
</evidence>
<evidence type="ECO:0000313" key="10">
    <source>
        <dbReference type="Proteomes" id="UP000032748"/>
    </source>
</evidence>
<dbReference type="KEGG" id="pcz:PCL1606_29460"/>
<dbReference type="SUPFAM" id="SSF49354">
    <property type="entry name" value="PapD-like"/>
    <property type="match status" value="1"/>
</dbReference>
<keyword evidence="4" id="KW-0574">Periplasm</keyword>
<dbReference type="InterPro" id="IPR013783">
    <property type="entry name" value="Ig-like_fold"/>
</dbReference>
<dbReference type="AlphaFoldDB" id="A0A0D5Y071"/>
<feature type="signal peptide" evidence="6">
    <location>
        <begin position="1"/>
        <end position="22"/>
    </location>
</feature>
<dbReference type="PRINTS" id="PR00969">
    <property type="entry name" value="CHAPERONPILI"/>
</dbReference>
<dbReference type="InterPro" id="IPR050643">
    <property type="entry name" value="Periplasmic_pilus_chap"/>
</dbReference>
<name>A0A0D5Y071_9PSED</name>
<dbReference type="Gene3D" id="2.60.40.10">
    <property type="entry name" value="Immunoglobulins"/>
    <property type="match status" value="2"/>
</dbReference>
<dbReference type="Pfam" id="PF00345">
    <property type="entry name" value="PapD_N"/>
    <property type="match status" value="1"/>
</dbReference>
<sequence length="236" mass="25769">MNLKSRFALAGLALLCACQANAGITLGGTRIIYPEKSKEVSIQIKNDGARDVMIQSWLDPESEQQGQDLPFALTPSLSRLAGNKQQTLRLFYYGKGLPTDKESVFWLSVQEIPQKSATENTLQIALRQRIKVFYRPSNLAGSPEAAVKALKWSALVEQGKRYLQVSNDSAYFISFGESKALIAGKTYPVKSEMVPPGATKKFLVPGAPATASAVTFDFFNINDYGAPVSQRVSIAN</sequence>
<dbReference type="Proteomes" id="UP000032748">
    <property type="component" value="Chromosome"/>
</dbReference>
<dbReference type="GO" id="GO:0071555">
    <property type="term" value="P:cell wall organization"/>
    <property type="evidence" value="ECO:0007669"/>
    <property type="project" value="InterPro"/>
</dbReference>
<dbReference type="InterPro" id="IPR001829">
    <property type="entry name" value="Pili_assmbl_chaperone_bac"/>
</dbReference>
<evidence type="ECO:0000256" key="5">
    <source>
        <dbReference type="ARBA" id="ARBA00023186"/>
    </source>
</evidence>
<dbReference type="OrthoDB" id="9131059at2"/>
<dbReference type="Pfam" id="PF02753">
    <property type="entry name" value="PapD_C"/>
    <property type="match status" value="1"/>
</dbReference>
<dbReference type="InterPro" id="IPR016148">
    <property type="entry name" value="Pili_assmbl_chaperone_C"/>
</dbReference>
<dbReference type="PATRIC" id="fig|587753.10.peg.2936"/>
<dbReference type="SUPFAM" id="SSF49584">
    <property type="entry name" value="Periplasmic chaperone C-domain"/>
    <property type="match status" value="1"/>
</dbReference>
<evidence type="ECO:0000259" key="7">
    <source>
        <dbReference type="Pfam" id="PF00345"/>
    </source>
</evidence>
<dbReference type="PANTHER" id="PTHR30251:SF2">
    <property type="entry name" value="FIMBRIAL CHAPERONE YADV-RELATED"/>
    <property type="match status" value="1"/>
</dbReference>
<organism evidence="9 10">
    <name type="scientific">Pseudomonas chlororaphis</name>
    <dbReference type="NCBI Taxonomy" id="587753"/>
    <lineage>
        <taxon>Bacteria</taxon>
        <taxon>Pseudomonadati</taxon>
        <taxon>Pseudomonadota</taxon>
        <taxon>Gammaproteobacteria</taxon>
        <taxon>Pseudomonadales</taxon>
        <taxon>Pseudomonadaceae</taxon>
        <taxon>Pseudomonas</taxon>
    </lineage>
</organism>
<keyword evidence="3 6" id="KW-0732">Signal</keyword>
<evidence type="ECO:0000256" key="6">
    <source>
        <dbReference type="SAM" id="SignalP"/>
    </source>
</evidence>
<proteinExistence type="inferred from homology"/>
<evidence type="ECO:0000256" key="1">
    <source>
        <dbReference type="ARBA" id="ARBA00004418"/>
    </source>
</evidence>
<keyword evidence="5" id="KW-0143">Chaperone</keyword>
<dbReference type="InterPro" id="IPR008962">
    <property type="entry name" value="PapD-like_sf"/>
</dbReference>
<feature type="domain" description="Pili assembly chaperone N-terminal" evidence="7">
    <location>
        <begin position="23"/>
        <end position="139"/>
    </location>
</feature>
<comment type="subcellular location">
    <subcellularLocation>
        <location evidence="1">Periplasm</location>
    </subcellularLocation>
</comment>
<evidence type="ECO:0000256" key="3">
    <source>
        <dbReference type="ARBA" id="ARBA00022729"/>
    </source>
</evidence>
<evidence type="ECO:0000256" key="2">
    <source>
        <dbReference type="ARBA" id="ARBA00007399"/>
    </source>
</evidence>
<dbReference type="EMBL" id="CP011110">
    <property type="protein sequence ID" value="AKA24397.1"/>
    <property type="molecule type" value="Genomic_DNA"/>
</dbReference>
<accession>A0A0D5Y071</accession>
<dbReference type="PANTHER" id="PTHR30251">
    <property type="entry name" value="PILUS ASSEMBLY CHAPERONE"/>
    <property type="match status" value="1"/>
</dbReference>
<feature type="chain" id="PRO_5002299341" evidence="6">
    <location>
        <begin position="23"/>
        <end position="236"/>
    </location>
</feature>
<reference evidence="9 10" key="1">
    <citation type="journal article" date="2015" name="Mol. Plant Microbe Interact.">
        <title>Comparative Genomic Analysis of Pseudomonas chlororaphis PCL1606 Reveals New Insight into Antifungal Compounds Involved in Biocontrol.</title>
        <authorList>
            <person name="Calderon C.E."/>
            <person name="Ramos C."/>
            <person name="de Vicente A."/>
            <person name="Cazorla F.M."/>
        </authorList>
    </citation>
    <scope>NUCLEOTIDE SEQUENCE [LARGE SCALE GENOMIC DNA]</scope>
    <source>
        <strain evidence="9 10">PCL1606</strain>
    </source>
</reference>
<comment type="similarity">
    <text evidence="2">Belongs to the periplasmic pilus chaperone family.</text>
</comment>
<gene>
    <name evidence="9" type="ORF">PCL1606_29460</name>
</gene>
<evidence type="ECO:0000256" key="4">
    <source>
        <dbReference type="ARBA" id="ARBA00022764"/>
    </source>
</evidence>
<dbReference type="InterPro" id="IPR036316">
    <property type="entry name" value="Pili_assmbl_chap_C_dom_sf"/>
</dbReference>
<evidence type="ECO:0000313" key="9">
    <source>
        <dbReference type="EMBL" id="AKA24397.1"/>
    </source>
</evidence>